<reference evidence="2 3" key="1">
    <citation type="submission" date="2020-03" db="EMBL/GenBank/DDBJ databases">
        <title>Genomic Encyclopedia of Type Strains, Phase IV (KMG-IV): sequencing the most valuable type-strain genomes for metagenomic binning, comparative biology and taxonomic classification.</title>
        <authorList>
            <person name="Goeker M."/>
        </authorList>
    </citation>
    <scope>NUCLEOTIDE SEQUENCE [LARGE SCALE GENOMIC DNA]</scope>
    <source>
        <strain evidence="2 3">DSM 4733</strain>
    </source>
</reference>
<name>A0A7X5UX75_9SPHN</name>
<dbReference type="RefSeq" id="WP_167298322.1">
    <property type="nucleotide sequence ID" value="NZ_JAASQV010000001.1"/>
</dbReference>
<evidence type="ECO:0000256" key="1">
    <source>
        <dbReference type="SAM" id="SignalP"/>
    </source>
</evidence>
<organism evidence="2 3">
    <name type="scientific">Sphingomonas leidyi</name>
    <dbReference type="NCBI Taxonomy" id="68569"/>
    <lineage>
        <taxon>Bacteria</taxon>
        <taxon>Pseudomonadati</taxon>
        <taxon>Pseudomonadota</taxon>
        <taxon>Alphaproteobacteria</taxon>
        <taxon>Sphingomonadales</taxon>
        <taxon>Sphingomonadaceae</taxon>
        <taxon>Sphingomonas</taxon>
    </lineage>
</organism>
<evidence type="ECO:0000313" key="3">
    <source>
        <dbReference type="Proteomes" id="UP000564677"/>
    </source>
</evidence>
<feature type="chain" id="PRO_5030903339" evidence="1">
    <location>
        <begin position="23"/>
        <end position="174"/>
    </location>
</feature>
<sequence length="174" mass="18766">MLRTLFAAPILWGALLATPASADPFYDAALCKPPYTTDTATALYEAAEKLAKPDGSMLGAYVYKLPHALGQDGFRSSEVIFAGTAVGVLIEGLQADALAERYRLTKERSTLLGTATKGYSRALPQDQQPQPDLGIVSIVARESPSLPGKTLLMCEFVLKADQEALDRYEKSRTP</sequence>
<keyword evidence="3" id="KW-1185">Reference proteome</keyword>
<evidence type="ECO:0000313" key="2">
    <source>
        <dbReference type="EMBL" id="NIJ63877.1"/>
    </source>
</evidence>
<feature type="signal peptide" evidence="1">
    <location>
        <begin position="1"/>
        <end position="22"/>
    </location>
</feature>
<proteinExistence type="predicted"/>
<accession>A0A7X5UX75</accession>
<dbReference type="EMBL" id="JAASQV010000001">
    <property type="protein sequence ID" value="NIJ63877.1"/>
    <property type="molecule type" value="Genomic_DNA"/>
</dbReference>
<comment type="caution">
    <text evidence="2">The sequence shown here is derived from an EMBL/GenBank/DDBJ whole genome shotgun (WGS) entry which is preliminary data.</text>
</comment>
<dbReference type="AlphaFoldDB" id="A0A7X5UX75"/>
<keyword evidence="1" id="KW-0732">Signal</keyword>
<protein>
    <submittedName>
        <fullName evidence="2">Uncharacterized protein</fullName>
    </submittedName>
</protein>
<dbReference type="Proteomes" id="UP000564677">
    <property type="component" value="Unassembled WGS sequence"/>
</dbReference>
<gene>
    <name evidence="2" type="ORF">FHR20_000808</name>
</gene>